<reference evidence="2" key="2">
    <citation type="submission" date="2010-03" db="EMBL/GenBank/DDBJ databases">
        <title>The genome sequence of Coccidioides posadasii strain Silveira.</title>
        <authorList>
            <consortium name="The Broad Institute Genome Sequencing Center for Infectious Disease"/>
            <person name="Neafsey D."/>
            <person name="Orbach M."/>
            <person name="Henn M.R."/>
            <person name="Cole G.T."/>
            <person name="Galgiani J."/>
            <person name="Gardner M.J."/>
            <person name="Kirkland T.N."/>
            <person name="Taylor J.W."/>
            <person name="Young S.K."/>
            <person name="Zeng Q."/>
            <person name="Koehrsen M."/>
            <person name="Alvarado L."/>
            <person name="Berlin A."/>
            <person name="Borenstein D."/>
            <person name="Chapman S.B."/>
            <person name="Chen Z."/>
            <person name="Engels R."/>
            <person name="Freedman E."/>
            <person name="Gellesch M."/>
            <person name="Goldberg J."/>
            <person name="Griggs A."/>
            <person name="Gujja S."/>
            <person name="Heilman E."/>
            <person name="Heiman D."/>
            <person name="Howarth C."/>
            <person name="Jen D."/>
            <person name="Larson L."/>
            <person name="Mehta T."/>
            <person name="Neiman D."/>
            <person name="Park D."/>
            <person name="Pearson M."/>
            <person name="Richards J."/>
            <person name="Roberts A."/>
            <person name="Saif S."/>
            <person name="Shea T."/>
            <person name="Shenoy N."/>
            <person name="Sisk P."/>
            <person name="Stolte C."/>
            <person name="Sykes S."/>
            <person name="Walk T."/>
            <person name="White J."/>
            <person name="Yandava C."/>
            <person name="Haas B."/>
            <person name="Nusbaum C."/>
            <person name="Birren B."/>
        </authorList>
    </citation>
    <scope>NUCLEOTIDE SEQUENCE [LARGE SCALE GENOMIC DNA]</scope>
    <source>
        <strain evidence="2">RMSCC 757 / Silveira</strain>
    </source>
</reference>
<dbReference type="VEuPathDB" id="FungiDB:CPSG_05934"/>
<dbReference type="Proteomes" id="UP000002497">
    <property type="component" value="Unassembled WGS sequence"/>
</dbReference>
<organism evidence="2">
    <name type="scientific">Coccidioides posadasii (strain RMSCC 757 / Silveira)</name>
    <name type="common">Valley fever fungus</name>
    <dbReference type="NCBI Taxonomy" id="443226"/>
    <lineage>
        <taxon>Eukaryota</taxon>
        <taxon>Fungi</taxon>
        <taxon>Dikarya</taxon>
        <taxon>Ascomycota</taxon>
        <taxon>Pezizomycotina</taxon>
        <taxon>Eurotiomycetes</taxon>
        <taxon>Eurotiomycetidae</taxon>
        <taxon>Onygenales</taxon>
        <taxon>Onygenaceae</taxon>
        <taxon>Coccidioides</taxon>
    </lineage>
</organism>
<gene>
    <name evidence="1" type="ORF">CPSG_05934</name>
</gene>
<accession>E9D7Y2</accession>
<dbReference type="AlphaFoldDB" id="E9D7Y2"/>
<name>E9D7Y2_COCPS</name>
<evidence type="ECO:0000313" key="2">
    <source>
        <dbReference type="Proteomes" id="UP000002497"/>
    </source>
</evidence>
<keyword evidence="2" id="KW-1185">Reference proteome</keyword>
<evidence type="ECO:0000313" key="1">
    <source>
        <dbReference type="EMBL" id="EFW17491.1"/>
    </source>
</evidence>
<sequence length="113" mass="12759">MAISDLSVSFPIKLSKSEEDFGLPVWATSAFMRRTIQFLLISGLGFLLWHFAGLGHCSLPFAPCFCQLRTEVSAFIIIDAGCDSRSETLSRVAKFWNRESIPERTAFWVKHSK</sequence>
<proteinExistence type="predicted"/>
<reference evidence="2" key="1">
    <citation type="journal article" date="2010" name="Genome Res.">
        <title>Population genomic sequencing of Coccidioides fungi reveals recent hybridization and transposon control.</title>
        <authorList>
            <person name="Neafsey D.E."/>
            <person name="Barker B.M."/>
            <person name="Sharpton T.J."/>
            <person name="Stajich J.E."/>
            <person name="Park D.J."/>
            <person name="Whiston E."/>
            <person name="Hung C.-Y."/>
            <person name="McMahan C."/>
            <person name="White J."/>
            <person name="Sykes S."/>
            <person name="Heiman D."/>
            <person name="Young S."/>
            <person name="Zeng Q."/>
            <person name="Abouelleil A."/>
            <person name="Aftuck L."/>
            <person name="Bessette D."/>
            <person name="Brown A."/>
            <person name="FitzGerald M."/>
            <person name="Lui A."/>
            <person name="Macdonald J.P."/>
            <person name="Priest M."/>
            <person name="Orbach M.J."/>
            <person name="Galgiani J.N."/>
            <person name="Kirkland T.N."/>
            <person name="Cole G.T."/>
            <person name="Birren B.W."/>
            <person name="Henn M.R."/>
            <person name="Taylor J.W."/>
            <person name="Rounsley S.D."/>
        </authorList>
    </citation>
    <scope>NUCLEOTIDE SEQUENCE [LARGE SCALE GENOMIC DNA]</scope>
    <source>
        <strain evidence="2">RMSCC 757 / Silveira</strain>
    </source>
</reference>
<dbReference type="HOGENOM" id="CLU_2133294_0_0_1"/>
<protein>
    <submittedName>
        <fullName evidence="1">Predicted protein</fullName>
    </submittedName>
</protein>
<dbReference type="EMBL" id="GL636494">
    <property type="protein sequence ID" value="EFW17491.1"/>
    <property type="molecule type" value="Genomic_DNA"/>
</dbReference>